<evidence type="ECO:0000256" key="1">
    <source>
        <dbReference type="SAM" id="MobiDB-lite"/>
    </source>
</evidence>
<dbReference type="Gene3D" id="6.10.250.1050">
    <property type="match status" value="1"/>
</dbReference>
<feature type="region of interest" description="Disordered" evidence="1">
    <location>
        <begin position="1"/>
        <end position="22"/>
    </location>
</feature>
<dbReference type="GO" id="GO:0009966">
    <property type="term" value="P:regulation of signal transduction"/>
    <property type="evidence" value="ECO:0007669"/>
    <property type="project" value="InterPro"/>
</dbReference>
<feature type="compositionally biased region" description="Acidic residues" evidence="1">
    <location>
        <begin position="126"/>
        <end position="139"/>
    </location>
</feature>
<dbReference type="Pfam" id="PF04979">
    <property type="entry name" value="IPP-2"/>
    <property type="match status" value="1"/>
</dbReference>
<evidence type="ECO:0008006" key="4">
    <source>
        <dbReference type="Google" id="ProtNLM"/>
    </source>
</evidence>
<dbReference type="EMBL" id="JAEPRA010000018">
    <property type="protein sequence ID" value="KAG2173491.1"/>
    <property type="molecule type" value="Genomic_DNA"/>
</dbReference>
<dbReference type="GO" id="GO:0004864">
    <property type="term" value="F:protein phosphatase inhibitor activity"/>
    <property type="evidence" value="ECO:0007669"/>
    <property type="project" value="InterPro"/>
</dbReference>
<evidence type="ECO:0000313" key="3">
    <source>
        <dbReference type="Proteomes" id="UP000612746"/>
    </source>
</evidence>
<feature type="region of interest" description="Disordered" evidence="1">
    <location>
        <begin position="80"/>
        <end position="173"/>
    </location>
</feature>
<proteinExistence type="predicted"/>
<dbReference type="PANTHER" id="PTHR12398">
    <property type="entry name" value="PROTEIN PHOSPHATASE INHIBITOR"/>
    <property type="match status" value="1"/>
</dbReference>
<reference evidence="2" key="1">
    <citation type="submission" date="2020-12" db="EMBL/GenBank/DDBJ databases">
        <title>Metabolic potential, ecology and presence of endohyphal bacteria is reflected in genomic diversity of Mucoromycotina.</title>
        <authorList>
            <person name="Muszewska A."/>
            <person name="Okrasinska A."/>
            <person name="Steczkiewicz K."/>
            <person name="Drgas O."/>
            <person name="Orlowska M."/>
            <person name="Perlinska-Lenart U."/>
            <person name="Aleksandrzak-Piekarczyk T."/>
            <person name="Szatraj K."/>
            <person name="Zielenkiewicz U."/>
            <person name="Pilsyk S."/>
            <person name="Malc E."/>
            <person name="Mieczkowski P."/>
            <person name="Kruszewska J.S."/>
            <person name="Biernat P."/>
            <person name="Pawlowska J."/>
        </authorList>
    </citation>
    <scope>NUCLEOTIDE SEQUENCE</scope>
    <source>
        <strain evidence="2">WA0000051536</strain>
    </source>
</reference>
<dbReference type="InterPro" id="IPR007062">
    <property type="entry name" value="PPI-2"/>
</dbReference>
<organism evidence="2 3">
    <name type="scientific">Umbelopsis vinacea</name>
    <dbReference type="NCBI Taxonomy" id="44442"/>
    <lineage>
        <taxon>Eukaryota</taxon>
        <taxon>Fungi</taxon>
        <taxon>Fungi incertae sedis</taxon>
        <taxon>Mucoromycota</taxon>
        <taxon>Mucoromycotina</taxon>
        <taxon>Umbelopsidomycetes</taxon>
        <taxon>Umbelopsidales</taxon>
        <taxon>Umbelopsidaceae</taxon>
        <taxon>Umbelopsis</taxon>
    </lineage>
</organism>
<comment type="caution">
    <text evidence="2">The sequence shown here is derived from an EMBL/GenBank/DDBJ whole genome shotgun (WGS) entry which is preliminary data.</text>
</comment>
<feature type="compositionally biased region" description="Basic and acidic residues" evidence="1">
    <location>
        <begin position="101"/>
        <end position="110"/>
    </location>
</feature>
<keyword evidence="3" id="KW-1185">Reference proteome</keyword>
<evidence type="ECO:0000313" key="2">
    <source>
        <dbReference type="EMBL" id="KAG2173491.1"/>
    </source>
</evidence>
<dbReference type="OrthoDB" id="551302at2759"/>
<dbReference type="PANTHER" id="PTHR12398:SF20">
    <property type="entry name" value="PROTEIN PHOSPHATASE 1 REGULATORY INHIBITOR SUBUNIT 2"/>
    <property type="match status" value="1"/>
</dbReference>
<protein>
    <recommendedName>
        <fullName evidence="4">Protein phosphatase inhibitor 2</fullName>
    </recommendedName>
</protein>
<dbReference type="Proteomes" id="UP000612746">
    <property type="component" value="Unassembled WGS sequence"/>
</dbReference>
<dbReference type="AlphaFoldDB" id="A0A8H7PHS3"/>
<sequence length="203" mass="22814">MEDNDNNNEGHHAPPDLSTKPVKGILKKSSKFAQDAAASRLKWDENNLMLTEAQKDSTMKVDEPKTPWIHYNADTDEVSMDGITPMQLASREIPEDDFALDDGRGNESDRSSSSTGSKQRRRVSVSDDDWDTDDIEEDEEAKKQHEEFERKRAQHYNMGNVLRHPAPPVEEEEVPALDKVAEVNAAHNIDVPANGTTTNMDQD</sequence>
<gene>
    <name evidence="2" type="ORF">INT44_007082</name>
</gene>
<feature type="compositionally biased region" description="Basic and acidic residues" evidence="1">
    <location>
        <begin position="140"/>
        <end position="151"/>
    </location>
</feature>
<name>A0A8H7PHS3_9FUNG</name>
<accession>A0A8H7PHS3</accession>